<dbReference type="GO" id="GO:0005524">
    <property type="term" value="F:ATP binding"/>
    <property type="evidence" value="ECO:0007669"/>
    <property type="project" value="InterPro"/>
</dbReference>
<feature type="transmembrane region" description="Helical" evidence="28">
    <location>
        <begin position="849"/>
        <end position="872"/>
    </location>
</feature>
<evidence type="ECO:0000256" key="24">
    <source>
        <dbReference type="ARBA" id="ARBA00036634"/>
    </source>
</evidence>
<evidence type="ECO:0000256" key="5">
    <source>
        <dbReference type="ARBA" id="ARBA00022475"/>
    </source>
</evidence>
<evidence type="ECO:0000256" key="28">
    <source>
        <dbReference type="SAM" id="Phobius"/>
    </source>
</evidence>
<dbReference type="Pfam" id="PF18139">
    <property type="entry name" value="LSDAT_euk"/>
    <property type="match status" value="1"/>
</dbReference>
<keyword evidence="4" id="KW-0813">Transport</keyword>
<feature type="transmembrane region" description="Helical" evidence="28">
    <location>
        <begin position="980"/>
        <end position="1000"/>
    </location>
</feature>
<dbReference type="Pfam" id="PF16519">
    <property type="entry name" value="TRPM_tetra"/>
    <property type="match status" value="1"/>
</dbReference>
<dbReference type="InterPro" id="IPR004166">
    <property type="entry name" value="a-kinase_dom"/>
</dbReference>
<feature type="compositionally biased region" description="Low complexity" evidence="27">
    <location>
        <begin position="1271"/>
        <end position="1283"/>
    </location>
</feature>
<dbReference type="FunFam" id="3.30.200.20:FF:000129">
    <property type="entry name" value="Transient receptor potential cation channel, subfamily M, member 7"/>
    <property type="match status" value="1"/>
</dbReference>
<comment type="catalytic activity">
    <reaction evidence="24">
        <text>Ca(2+)(in) = Ca(2+)(out)</text>
        <dbReference type="Rhea" id="RHEA:29671"/>
        <dbReference type="ChEBI" id="CHEBI:29108"/>
    </reaction>
</comment>
<comment type="catalytic activity">
    <reaction evidence="25">
        <text>L-threonyl-[protein] + ATP = O-phospho-L-threonyl-[protein] + ADP + H(+)</text>
        <dbReference type="Rhea" id="RHEA:46608"/>
        <dbReference type="Rhea" id="RHEA-COMP:11060"/>
        <dbReference type="Rhea" id="RHEA-COMP:11605"/>
        <dbReference type="ChEBI" id="CHEBI:15378"/>
        <dbReference type="ChEBI" id="CHEBI:30013"/>
        <dbReference type="ChEBI" id="CHEBI:30616"/>
        <dbReference type="ChEBI" id="CHEBI:61977"/>
        <dbReference type="ChEBI" id="CHEBI:456216"/>
        <dbReference type="EC" id="2.7.11.1"/>
    </reaction>
</comment>
<dbReference type="SMART" id="SM00811">
    <property type="entry name" value="Alpha_kinase"/>
    <property type="match status" value="1"/>
</dbReference>
<feature type="region of interest" description="Disordered" evidence="27">
    <location>
        <begin position="1648"/>
        <end position="1677"/>
    </location>
</feature>
<evidence type="ECO:0000256" key="25">
    <source>
        <dbReference type="ARBA" id="ARBA00047899"/>
    </source>
</evidence>
<dbReference type="Gene3D" id="3.20.200.10">
    <property type="entry name" value="MHCK/EF2 kinase"/>
    <property type="match status" value="1"/>
</dbReference>
<evidence type="ECO:0000256" key="26">
    <source>
        <dbReference type="ARBA" id="ARBA00048679"/>
    </source>
</evidence>
<evidence type="ECO:0000256" key="9">
    <source>
        <dbReference type="ARBA" id="ARBA00022673"/>
    </source>
</evidence>
<keyword evidence="6" id="KW-0723">Serine/threonine-protein kinase</keyword>
<evidence type="ECO:0000256" key="8">
    <source>
        <dbReference type="ARBA" id="ARBA00022568"/>
    </source>
</evidence>
<comment type="similarity">
    <text evidence="21">In the C-terminal section; belongs to the protein kinase superfamily. Alpha-type protein kinase family. ALPK subfamily.</text>
</comment>
<reference evidence="30" key="3">
    <citation type="submission" date="2025-09" db="UniProtKB">
        <authorList>
            <consortium name="Ensembl"/>
        </authorList>
    </citation>
    <scope>IDENTIFICATION</scope>
</reference>
<keyword evidence="15" id="KW-0106">Calcium</keyword>
<evidence type="ECO:0000256" key="1">
    <source>
        <dbReference type="ARBA" id="ARBA00004123"/>
    </source>
</evidence>
<evidence type="ECO:0000256" key="4">
    <source>
        <dbReference type="ARBA" id="ARBA00022448"/>
    </source>
</evidence>
<evidence type="ECO:0000256" key="6">
    <source>
        <dbReference type="ARBA" id="ARBA00022527"/>
    </source>
</evidence>
<dbReference type="Gene3D" id="3.30.200.20">
    <property type="entry name" value="Phosphorylase Kinase, domain 1"/>
    <property type="match status" value="1"/>
</dbReference>
<feature type="transmembrane region" description="Helical" evidence="28">
    <location>
        <begin position="818"/>
        <end position="837"/>
    </location>
</feature>
<dbReference type="GO" id="GO:0055080">
    <property type="term" value="P:monoatomic cation homeostasis"/>
    <property type="evidence" value="ECO:0007669"/>
    <property type="project" value="TreeGrafter"/>
</dbReference>
<dbReference type="Pfam" id="PF02816">
    <property type="entry name" value="Alpha_kinase"/>
    <property type="match status" value="1"/>
</dbReference>
<evidence type="ECO:0000256" key="22">
    <source>
        <dbReference type="ARBA" id="ARBA00034269"/>
    </source>
</evidence>
<dbReference type="GO" id="GO:0004674">
    <property type="term" value="F:protein serine/threonine kinase activity"/>
    <property type="evidence" value="ECO:0007669"/>
    <property type="project" value="UniProtKB-KW"/>
</dbReference>
<dbReference type="InterPro" id="IPR041491">
    <property type="entry name" value="TRPM_SLOG"/>
</dbReference>
<dbReference type="GeneTree" id="ENSGT00940000157091"/>
<evidence type="ECO:0000256" key="7">
    <source>
        <dbReference type="ARBA" id="ARBA00022553"/>
    </source>
</evidence>
<keyword evidence="31" id="KW-1185">Reference proteome</keyword>
<evidence type="ECO:0000256" key="20">
    <source>
        <dbReference type="ARBA" id="ARBA00023303"/>
    </source>
</evidence>
<feature type="compositionally biased region" description="Polar residues" evidence="27">
    <location>
        <begin position="1253"/>
        <end position="1270"/>
    </location>
</feature>
<organism evidence="30 31">
    <name type="scientific">Amphiprion ocellaris</name>
    <name type="common">Clown anemonefish</name>
    <dbReference type="NCBI Taxonomy" id="80972"/>
    <lineage>
        <taxon>Eukaryota</taxon>
        <taxon>Metazoa</taxon>
        <taxon>Chordata</taxon>
        <taxon>Craniata</taxon>
        <taxon>Vertebrata</taxon>
        <taxon>Euteleostomi</taxon>
        <taxon>Actinopterygii</taxon>
        <taxon>Neopterygii</taxon>
        <taxon>Teleostei</taxon>
        <taxon>Neoteleostei</taxon>
        <taxon>Acanthomorphata</taxon>
        <taxon>Ovalentaria</taxon>
        <taxon>Pomacentridae</taxon>
        <taxon>Amphiprion</taxon>
    </lineage>
</organism>
<keyword evidence="5" id="KW-1003">Cell membrane</keyword>
<evidence type="ECO:0000256" key="21">
    <source>
        <dbReference type="ARBA" id="ARBA00025760"/>
    </source>
</evidence>
<dbReference type="PROSITE" id="PS51158">
    <property type="entry name" value="ALPHA_KINASE"/>
    <property type="match status" value="1"/>
</dbReference>
<dbReference type="InterPro" id="IPR005821">
    <property type="entry name" value="Ion_trans_dom"/>
</dbReference>
<dbReference type="InterPro" id="IPR037162">
    <property type="entry name" value="TRPM_tetra_sf"/>
</dbReference>
<comment type="catalytic activity">
    <reaction evidence="23">
        <text>Zn(2+)(in) = Zn(2+)(out)</text>
        <dbReference type="Rhea" id="RHEA:29351"/>
        <dbReference type="ChEBI" id="CHEBI:29105"/>
    </reaction>
</comment>
<dbReference type="SUPFAM" id="SSF56112">
    <property type="entry name" value="Protein kinase-like (PK-like)"/>
    <property type="match status" value="1"/>
</dbReference>
<dbReference type="Pfam" id="PF00520">
    <property type="entry name" value="Ion_trans"/>
    <property type="match status" value="1"/>
</dbReference>
<evidence type="ECO:0000256" key="17">
    <source>
        <dbReference type="ARBA" id="ARBA00023065"/>
    </source>
</evidence>
<keyword evidence="18 28" id="KW-0472">Membrane</keyword>
<keyword evidence="11 28" id="KW-0812">Transmembrane</keyword>
<evidence type="ECO:0000256" key="18">
    <source>
        <dbReference type="ARBA" id="ARBA00023136"/>
    </source>
</evidence>
<keyword evidence="8" id="KW-0109">Calcium transport</keyword>
<keyword evidence="14" id="KW-0862">Zinc</keyword>
<evidence type="ECO:0000256" key="2">
    <source>
        <dbReference type="ARBA" id="ARBA00004651"/>
    </source>
</evidence>
<feature type="transmembrane region" description="Helical" evidence="28">
    <location>
        <begin position="721"/>
        <end position="740"/>
    </location>
</feature>
<evidence type="ECO:0000256" key="27">
    <source>
        <dbReference type="SAM" id="MobiDB-lite"/>
    </source>
</evidence>
<dbReference type="PANTHER" id="PTHR13800:SF8">
    <property type="entry name" value="TRANSIENT RECEPTOR POTENTIAL CATION CHANNEL SUBFAMILY M MEMBER 7"/>
    <property type="match status" value="1"/>
</dbReference>
<dbReference type="Gene3D" id="1.20.5.1010">
    <property type="entry name" value="TRPM, tetramerisation domain"/>
    <property type="match status" value="1"/>
</dbReference>
<evidence type="ECO:0000256" key="10">
    <source>
        <dbReference type="ARBA" id="ARBA00022679"/>
    </source>
</evidence>
<keyword evidence="19" id="KW-0539">Nucleus</keyword>
<dbReference type="GO" id="GO:0005634">
    <property type="term" value="C:nucleus"/>
    <property type="evidence" value="ECO:0007669"/>
    <property type="project" value="UniProtKB-SubCell"/>
</dbReference>
<dbReference type="InterPro" id="IPR011009">
    <property type="entry name" value="Kinase-like_dom_sf"/>
</dbReference>
<accession>A0AAQ5YAH4</accession>
<comment type="catalytic activity">
    <reaction evidence="26">
        <text>L-seryl-[protein] + ATP = O-phospho-L-seryl-[protein] + ADP + H(+)</text>
        <dbReference type="Rhea" id="RHEA:17989"/>
        <dbReference type="Rhea" id="RHEA-COMP:9863"/>
        <dbReference type="Rhea" id="RHEA-COMP:11604"/>
        <dbReference type="ChEBI" id="CHEBI:15378"/>
        <dbReference type="ChEBI" id="CHEBI:29999"/>
        <dbReference type="ChEBI" id="CHEBI:30616"/>
        <dbReference type="ChEBI" id="CHEBI:83421"/>
        <dbReference type="ChEBI" id="CHEBI:456216"/>
        <dbReference type="EC" id="2.7.11.1"/>
    </reaction>
</comment>
<evidence type="ECO:0000256" key="19">
    <source>
        <dbReference type="ARBA" id="ARBA00023242"/>
    </source>
</evidence>
<comment type="subcellular location">
    <subcellularLocation>
        <location evidence="2">Cell membrane</location>
        <topology evidence="2">Multi-pass membrane protein</topology>
    </subcellularLocation>
    <subcellularLocation>
        <location evidence="1">Nucleus</location>
    </subcellularLocation>
</comment>
<dbReference type="GO" id="GO:0005262">
    <property type="term" value="F:calcium channel activity"/>
    <property type="evidence" value="ECO:0007669"/>
    <property type="project" value="UniProtKB-KW"/>
</dbReference>
<evidence type="ECO:0000259" key="29">
    <source>
        <dbReference type="PROSITE" id="PS51158"/>
    </source>
</evidence>
<keyword evidence="16 28" id="KW-1133">Transmembrane helix</keyword>
<sequence length="1677" mass="189808">MSQKPWIESTFTKRECVYILPVSKDPHRCLPGCQVCQQLVRCCCGRLVRQHVGFTASLATKYSDVKLGENPNLPMPELEEWSVEKHTEASPTDAYGVVNFQGGSHSYRAKYVRLSHDSRPESILRLMLKEWHMELPKILISVHGGVQNFELHPRIKQVVGKGLIKAAVTTGAWILTGGVNTGVAKHVGDALKEHCSRSSKKICTIGIAPWGVIENRNDLIGRDIIAPYQTLLNPLSKLNVLNSLHSHFLLVDDGTVGKYGAEVKLRRDLEKHINLQRIHARIGQGVPVVALIFEGGPNVILTVLEYLQESPPVPVVVCEGTGRAADILAYVHKQTEEGGGLPDGVETDIIATIKKTFNFSQSDAIHLFQTLMECMKSKELITVFHISSEEHQDIDVAILRALLQGTNASAFDQLVLTLAWDRVDIAKNHVFVYGQQLLVCLRVCLCVLFFLCVMCVHEPQLPGIKKRSKEEIVDIDDPETRRFPYPFNELLVWAVLMKRQKMSLFFWHHGEENMAKALVACKLCRSMGYEAKKSDVVDDTSEELKEYSNEFGTLAVDLLEQSFRQDETMAMKLLTYELKNWSNSTCLKLAVSSHLRPFVAHTCTQMLLSDMWMGRLNMRKNSWYKVILSILVPPAILLLEYKSKAEMAHIPQSQDDHQMTMEDSEHNFQNIAEDIQMDVFKEARSHDQVEVKSEIETHVRSRKLPLTRKIYAFYHAPIVKFWSNTLFYLGYLMLYTYVVLVKMPQWPSPQEWVVILYIFTSAIEKIREMFMSEAGKISQKIKVWFSDYFNVSDFLAIVTFFVGFGLRLAGGDAFVPGRTVYCLNIIFWYVRLLDILAVNQQAGPYVMMIAKMVANMFYIVVIMAIVLLSYGVPRKAILYPNEEPSWTLAKDVVFQPYWMMYGEVYAYEIDVCANNSEQSVRGLCTAGVWLTPLLQAVYLFVQYILMVNLLIAFFNNVYLQVKSISNLVWKYQRYHFIMAYHEKPVLPPPFILLCHIYSLFCMCRKRKKENTYGPKLFLTEEDQKKLHDFEEQCVETYFHEKDDQFHSGSEERIRLTSERVETMCLQLKEVGNKVNFIKRSLHTLDSQIGHLQDLSALTVDTLKTLTAQRASEASKVHNQITRELSLSKNVVPSIAPVATDTGPHSKSSIIGKRSVGAYFGSSFPQAGANIADSLFGTGVEGGHGTESRRRVGPSPGTELGLDPTLNPAGSSGSAGSSAFVQSAVAISPPELRLRGHSLTQSKLTRPQEPGLSDSPSSLPNVPSQGAQFHISSTPSQPSGSSHPELALVGLYQQPLQPDNTSVEFGAFVGKYENEVESCVEKIKEEDENSVNSYAGFTEFDKNPAFLHPDSNPISSTGLYSFFFCRRLYSCFCWCVFFVAVERNNLMRLSQSIPFTPVPPRGEPVTVYRLEESSPNTINNSMSSWAQRGLCAKIEFLSKEEMGGGLRRALKVLCTWSEYDILKPGHLYIVKSFLPEVVETWQSIYKEDTVLHLCLREIQQQRAAQKLTFAFNQIRPKTIPYSPRFLEVFLLYCHSAGQWFAIEECITGEFRKFNNNNGDEIVPTNLLEETMLAFSHWTYEYTRGELLVLDLQGKNSADISVTSAYRSYDMIFGPANLGDDAIRNFRAKHHCNSCCRKLKLPDLKRNEYTPDKVTFPQEDPPNSGGGVKESRQSMRLML</sequence>
<feature type="transmembrane region" description="Helical" evidence="28">
    <location>
        <begin position="788"/>
        <end position="806"/>
    </location>
</feature>
<feature type="domain" description="Alpha-type protein kinase" evidence="29">
    <location>
        <begin position="1416"/>
        <end position="1642"/>
    </location>
</feature>
<feature type="region of interest" description="Disordered" evidence="27">
    <location>
        <begin position="1177"/>
        <end position="1214"/>
    </location>
</feature>
<dbReference type="Pfam" id="PF25508">
    <property type="entry name" value="TRPM2"/>
    <property type="match status" value="1"/>
</dbReference>
<dbReference type="InterPro" id="IPR050927">
    <property type="entry name" value="TRPM"/>
</dbReference>
<keyword evidence="10" id="KW-0808">Transferase</keyword>
<evidence type="ECO:0000313" key="30">
    <source>
        <dbReference type="Ensembl" id="ENSAOCP00000049834.1"/>
    </source>
</evidence>
<gene>
    <name evidence="30" type="primary">TRPM7</name>
</gene>
<keyword evidence="17" id="KW-0406">Ion transport</keyword>
<evidence type="ECO:0000256" key="12">
    <source>
        <dbReference type="ARBA" id="ARBA00022723"/>
    </source>
</evidence>
<dbReference type="GO" id="GO:0005886">
    <property type="term" value="C:plasma membrane"/>
    <property type="evidence" value="ECO:0007669"/>
    <property type="project" value="UniProtKB-SubCell"/>
</dbReference>
<keyword evidence="12" id="KW-0479">Metal-binding</keyword>
<evidence type="ECO:0000256" key="14">
    <source>
        <dbReference type="ARBA" id="ARBA00022833"/>
    </source>
</evidence>
<dbReference type="PANTHER" id="PTHR13800">
    <property type="entry name" value="TRANSIENT RECEPTOR POTENTIAL CATION CHANNEL, SUBFAMILY M, MEMBER 6"/>
    <property type="match status" value="1"/>
</dbReference>
<evidence type="ECO:0000313" key="31">
    <source>
        <dbReference type="Proteomes" id="UP001501940"/>
    </source>
</evidence>
<dbReference type="InterPro" id="IPR032415">
    <property type="entry name" value="TRPM_tetra"/>
</dbReference>
<comment type="catalytic activity">
    <reaction evidence="22">
        <text>Mg(2+)(in) = Mg(2+)(out)</text>
        <dbReference type="Rhea" id="RHEA:29827"/>
        <dbReference type="ChEBI" id="CHEBI:18420"/>
    </reaction>
</comment>
<keyword evidence="20" id="KW-0407">Ion channel</keyword>
<evidence type="ECO:0000256" key="13">
    <source>
        <dbReference type="ARBA" id="ARBA00022777"/>
    </source>
</evidence>
<protein>
    <recommendedName>
        <fullName evidence="3">non-specific serine/threonine protein kinase</fullName>
        <ecNumber evidence="3">2.7.11.1</ecNumber>
    </recommendedName>
</protein>
<evidence type="ECO:0000256" key="3">
    <source>
        <dbReference type="ARBA" id="ARBA00012513"/>
    </source>
</evidence>
<evidence type="ECO:0000256" key="16">
    <source>
        <dbReference type="ARBA" id="ARBA00022989"/>
    </source>
</evidence>
<dbReference type="InterPro" id="IPR057366">
    <property type="entry name" value="TRPM-like"/>
</dbReference>
<dbReference type="GO" id="GO:0046872">
    <property type="term" value="F:metal ion binding"/>
    <property type="evidence" value="ECO:0007669"/>
    <property type="project" value="UniProtKB-KW"/>
</dbReference>
<reference evidence="30 31" key="1">
    <citation type="submission" date="2022-01" db="EMBL/GenBank/DDBJ databases">
        <title>A chromosome-scale genome assembly of the false clownfish, Amphiprion ocellaris.</title>
        <authorList>
            <person name="Ryu T."/>
        </authorList>
    </citation>
    <scope>NUCLEOTIDE SEQUENCE [LARGE SCALE GENOMIC DNA]</scope>
</reference>
<keyword evidence="9" id="KW-0107">Calcium channel</keyword>
<dbReference type="FunFam" id="1.20.5.1010:FF:000002">
    <property type="entry name" value="Transient receptor potential cation channel subfamily M member 7"/>
    <property type="match status" value="1"/>
</dbReference>
<reference evidence="30" key="2">
    <citation type="submission" date="2025-08" db="UniProtKB">
        <authorList>
            <consortium name="Ensembl"/>
        </authorList>
    </citation>
    <scope>IDENTIFICATION</scope>
</reference>
<proteinExistence type="inferred from homology"/>
<name>A0AAQ5YAH4_AMPOC</name>
<dbReference type="GO" id="GO:0051262">
    <property type="term" value="P:protein tetramerization"/>
    <property type="evidence" value="ECO:0007669"/>
    <property type="project" value="InterPro"/>
</dbReference>
<evidence type="ECO:0000256" key="11">
    <source>
        <dbReference type="ARBA" id="ARBA00022692"/>
    </source>
</evidence>
<keyword evidence="7" id="KW-0597">Phosphoprotein</keyword>
<feature type="transmembrane region" description="Helical" evidence="28">
    <location>
        <begin position="937"/>
        <end position="959"/>
    </location>
</feature>
<evidence type="ECO:0000256" key="23">
    <source>
        <dbReference type="ARBA" id="ARBA00034634"/>
    </source>
</evidence>
<feature type="region of interest" description="Disordered" evidence="27">
    <location>
        <begin position="1230"/>
        <end position="1283"/>
    </location>
</feature>
<keyword evidence="13" id="KW-0418">Kinase</keyword>
<evidence type="ECO:0000256" key="15">
    <source>
        <dbReference type="ARBA" id="ARBA00022837"/>
    </source>
</evidence>
<dbReference type="Proteomes" id="UP001501940">
    <property type="component" value="Chromosome 1"/>
</dbReference>
<dbReference type="EC" id="2.7.11.1" evidence="3"/>
<dbReference type="Ensembl" id="ENSAOCT00000051285.1">
    <property type="protein sequence ID" value="ENSAOCP00000049834.1"/>
    <property type="gene ID" value="ENSAOCG00000024599.2"/>
</dbReference>